<keyword evidence="5" id="KW-1185">Reference proteome</keyword>
<feature type="coiled-coil region" evidence="1">
    <location>
        <begin position="46"/>
        <end position="73"/>
    </location>
</feature>
<evidence type="ECO:0000256" key="1">
    <source>
        <dbReference type="SAM" id="Coils"/>
    </source>
</evidence>
<evidence type="ECO:0000313" key="5">
    <source>
        <dbReference type="Proteomes" id="UP001189429"/>
    </source>
</evidence>
<name>A0ABN9U5M1_9DINO</name>
<dbReference type="PROSITE" id="PS50222">
    <property type="entry name" value="EF_HAND_2"/>
    <property type="match status" value="1"/>
</dbReference>
<feature type="region of interest" description="Disordered" evidence="2">
    <location>
        <begin position="351"/>
        <end position="373"/>
    </location>
</feature>
<dbReference type="Proteomes" id="UP001189429">
    <property type="component" value="Unassembled WGS sequence"/>
</dbReference>
<comment type="caution">
    <text evidence="4">The sequence shown here is derived from an EMBL/GenBank/DDBJ whole genome shotgun (WGS) entry which is preliminary data.</text>
</comment>
<accession>A0ABN9U5M1</accession>
<gene>
    <name evidence="4" type="ORF">PCOR1329_LOCUS45438</name>
</gene>
<dbReference type="EMBL" id="CAUYUJ010015464">
    <property type="protein sequence ID" value="CAK0854277.1"/>
    <property type="molecule type" value="Genomic_DNA"/>
</dbReference>
<keyword evidence="1" id="KW-0175">Coiled coil</keyword>
<feature type="region of interest" description="Disordered" evidence="2">
    <location>
        <begin position="144"/>
        <end position="167"/>
    </location>
</feature>
<feature type="compositionally biased region" description="Gly residues" evidence="2">
    <location>
        <begin position="360"/>
        <end position="369"/>
    </location>
</feature>
<evidence type="ECO:0000259" key="3">
    <source>
        <dbReference type="PROSITE" id="PS50222"/>
    </source>
</evidence>
<reference evidence="4" key="1">
    <citation type="submission" date="2023-10" db="EMBL/GenBank/DDBJ databases">
        <authorList>
            <person name="Chen Y."/>
            <person name="Shah S."/>
            <person name="Dougan E. K."/>
            <person name="Thang M."/>
            <person name="Chan C."/>
        </authorList>
    </citation>
    <scope>NUCLEOTIDE SEQUENCE [LARGE SCALE GENOMIC DNA]</scope>
</reference>
<dbReference type="InterPro" id="IPR002048">
    <property type="entry name" value="EF_hand_dom"/>
</dbReference>
<protein>
    <recommendedName>
        <fullName evidence="3">EF-hand domain-containing protein</fullName>
    </recommendedName>
</protein>
<feature type="domain" description="EF-hand" evidence="3">
    <location>
        <begin position="407"/>
        <end position="433"/>
    </location>
</feature>
<proteinExistence type="predicted"/>
<evidence type="ECO:0000313" key="4">
    <source>
        <dbReference type="EMBL" id="CAK0854277.1"/>
    </source>
</evidence>
<evidence type="ECO:0000256" key="2">
    <source>
        <dbReference type="SAM" id="MobiDB-lite"/>
    </source>
</evidence>
<sequence>MVAAAGCAVAFGVAQQPQGAAAGTPGASALRRARQLAARHADAGRLQAALHRVEELEVELQNLQSAVRAMRLQAVEQAAAVLPTEKAPSPPPEANPGERLALMAPVLTNSRADSSTVRRRNEAGQCWGAPPRAIRRMGKASLNRLQRSEGGSGTEARQRPARQASARRRFDLAQRARLAEVAVQRMELPPSGSLGELPKKVAMKVTTVVLNTAALVLSWLWSMLEPPTTTTSMMVAVVPCTVAQVPRLAAANITMLLGTLVEFLVFFWQGLALQIAALARGDGFPDPFDERRVTGGRRRLLVIQSHFFQTVGTERLGGKPSEVWIQERESEHQAPDRVLRAAEKLKPAAAVPAPPRGRWGHGAPGGGKYSKGPSKEEIEEAAIQKHKEQIAARAKDRLRTAKMGERDTREDISKVFRLFDDDRTGTITATGTC</sequence>
<organism evidence="4 5">
    <name type="scientific">Prorocentrum cordatum</name>
    <dbReference type="NCBI Taxonomy" id="2364126"/>
    <lineage>
        <taxon>Eukaryota</taxon>
        <taxon>Sar</taxon>
        <taxon>Alveolata</taxon>
        <taxon>Dinophyceae</taxon>
        <taxon>Prorocentrales</taxon>
        <taxon>Prorocentraceae</taxon>
        <taxon>Prorocentrum</taxon>
    </lineage>
</organism>